<dbReference type="Proteomes" id="UP000662703">
    <property type="component" value="Unassembled WGS sequence"/>
</dbReference>
<feature type="transmembrane region" description="Helical" evidence="1">
    <location>
        <begin position="93"/>
        <end position="115"/>
    </location>
</feature>
<organism evidence="2 3">
    <name type="scientific">Alloalcanivorax profundimaris</name>
    <dbReference type="NCBI Taxonomy" id="2735259"/>
    <lineage>
        <taxon>Bacteria</taxon>
        <taxon>Pseudomonadati</taxon>
        <taxon>Pseudomonadota</taxon>
        <taxon>Gammaproteobacteria</taxon>
        <taxon>Oceanospirillales</taxon>
        <taxon>Alcanivoracaceae</taxon>
        <taxon>Alloalcanivorax</taxon>
    </lineage>
</organism>
<name>A0ABS0AP29_9GAMM</name>
<gene>
    <name evidence="2" type="ORF">Y5W_01180</name>
</gene>
<accession>A0ABS0AP29</accession>
<evidence type="ECO:0000256" key="1">
    <source>
        <dbReference type="SAM" id="Phobius"/>
    </source>
</evidence>
<protein>
    <recommendedName>
        <fullName evidence="4">DUF1295 domain-containing protein</fullName>
    </recommendedName>
</protein>
<keyword evidence="1" id="KW-1133">Transmembrane helix</keyword>
<keyword evidence="1" id="KW-0472">Membrane</keyword>
<keyword evidence="1" id="KW-0812">Transmembrane</keyword>
<dbReference type="EMBL" id="ARXX01000013">
    <property type="protein sequence ID" value="MBF5055886.1"/>
    <property type="molecule type" value="Genomic_DNA"/>
</dbReference>
<feature type="transmembrane region" description="Helical" evidence="1">
    <location>
        <begin position="64"/>
        <end position="81"/>
    </location>
</feature>
<evidence type="ECO:0000313" key="2">
    <source>
        <dbReference type="EMBL" id="MBF5055886.1"/>
    </source>
</evidence>
<feature type="transmembrane region" description="Helical" evidence="1">
    <location>
        <begin position="33"/>
        <end position="52"/>
    </location>
</feature>
<dbReference type="RefSeq" id="WP_194864512.1">
    <property type="nucleotide sequence ID" value="NZ_ARXX01000013.1"/>
</dbReference>
<comment type="caution">
    <text evidence="2">The sequence shown here is derived from an EMBL/GenBank/DDBJ whole genome shotgun (WGS) entry which is preliminary data.</text>
</comment>
<sequence length="157" mass="18447">MGKWFLIIFYALVTFRVAWIENADFYAIQKVGFFFMYFFGGVALMYFSWLYLELWGVVSKKKNGVYMLKSLLIPLTPFGFWTSWRFCDGDPAVVIGVVVFCVLFLFGGEELSRAFRKFFFSRPGNERFYNGFSERWQVVPFDVVYLGVNLASLYFLT</sequence>
<keyword evidence="3" id="KW-1185">Reference proteome</keyword>
<evidence type="ECO:0008006" key="4">
    <source>
        <dbReference type="Google" id="ProtNLM"/>
    </source>
</evidence>
<reference evidence="2 3" key="1">
    <citation type="submission" date="2012-09" db="EMBL/GenBank/DDBJ databases">
        <title>Genome Sequence of alkane-degrading Bacterium Alcanivorax sp. 521-1.</title>
        <authorList>
            <person name="Lai Q."/>
            <person name="Shao Z."/>
        </authorList>
    </citation>
    <scope>NUCLEOTIDE SEQUENCE [LARGE SCALE GENOMIC DNA]</scope>
    <source>
        <strain evidence="2 3">521-1</strain>
    </source>
</reference>
<proteinExistence type="predicted"/>
<evidence type="ECO:0000313" key="3">
    <source>
        <dbReference type="Proteomes" id="UP000662703"/>
    </source>
</evidence>